<dbReference type="EMBL" id="LUEZ02000040">
    <property type="protein sequence ID" value="RDB25587.1"/>
    <property type="molecule type" value="Genomic_DNA"/>
</dbReference>
<dbReference type="STRING" id="39966.A0A369JYH8"/>
<evidence type="ECO:0000313" key="2">
    <source>
        <dbReference type="EMBL" id="RDB25587.1"/>
    </source>
</evidence>
<dbReference type="OrthoDB" id="3033067at2759"/>
<proteinExistence type="predicted"/>
<feature type="compositionally biased region" description="Low complexity" evidence="1">
    <location>
        <begin position="513"/>
        <end position="531"/>
    </location>
</feature>
<feature type="compositionally biased region" description="Basic residues" evidence="1">
    <location>
        <begin position="500"/>
        <end position="512"/>
    </location>
</feature>
<feature type="compositionally biased region" description="Pro residues" evidence="1">
    <location>
        <begin position="392"/>
        <end position="405"/>
    </location>
</feature>
<accession>A0A369JYH8</accession>
<feature type="compositionally biased region" description="Basic and acidic residues" evidence="1">
    <location>
        <begin position="470"/>
        <end position="480"/>
    </location>
</feature>
<evidence type="ECO:0000256" key="1">
    <source>
        <dbReference type="SAM" id="MobiDB-lite"/>
    </source>
</evidence>
<feature type="region of interest" description="Disordered" evidence="1">
    <location>
        <begin position="57"/>
        <end position="77"/>
    </location>
</feature>
<feature type="compositionally biased region" description="Low complexity" evidence="1">
    <location>
        <begin position="377"/>
        <end position="391"/>
    </location>
</feature>
<sequence>MVNPGAFSPLRKAFLLEQKPLYATAATGNYTADCIVDIQRRYFKWFPIDLPHDQEPSAESLAQVDDNAADPEPVAPNADELGAEEYEKEMADFECTQALIVFRKAQIKRWMAYQYHKDRDISAKDSSVHDAYTALLHRLTGKGKKKPRLQPAMALWKASNLETWKDEVKHRVGPTTSSKKLAAIRIQAMSDLFKALPPDEKEDWNCLAVEDHLLRVAAWEAEISAPLATDPQSFQNCIEGLVQFVQPILDIISDATGWKATLLAGGPEPADGGRLNIISVHSGHTTGTVKMNFGRSEREGYKNSVLPLFGRFLRKCYTVEQCRARALATPLLSLEQLDLQGDDATFDRGDDLPPTPLPAPVLPPTPPLAPVLPPTPTSDASPPSLPPSSSSPSPPTSPSPSPSPTRNPVSRSGSPPILPPVSRAPSPSPTSPPTLAAAALLQPSSQVEGEQVVVSSSVDQDMDMDVGDSVGDKRMAEDAAGRANPKRSKSSLTSASAAGQRRRNYGGRRKRTAAVTATATSTTPASSAVSTNTDGASSRWFLRAMEMLELLSLGAGWSELIATWAKFEAEANYEGLRKLPANRRSAAIGDWIQHARSPTWRPVITAPEFKKAFYTWWTALQPAWRVDDAGTLCRGEGDLTCVRVAGVNGILSALAALFFWGAIVIEGSDSERLAWTQACDDVAWVVGRV</sequence>
<organism evidence="2 3">
    <name type="scientific">Hypsizygus marmoreus</name>
    <name type="common">White beech mushroom</name>
    <name type="synonym">Agaricus marmoreus</name>
    <dbReference type="NCBI Taxonomy" id="39966"/>
    <lineage>
        <taxon>Eukaryota</taxon>
        <taxon>Fungi</taxon>
        <taxon>Dikarya</taxon>
        <taxon>Basidiomycota</taxon>
        <taxon>Agaricomycotina</taxon>
        <taxon>Agaricomycetes</taxon>
        <taxon>Agaricomycetidae</taxon>
        <taxon>Agaricales</taxon>
        <taxon>Tricholomatineae</taxon>
        <taxon>Lyophyllaceae</taxon>
        <taxon>Hypsizygus</taxon>
    </lineage>
</organism>
<reference evidence="2" key="1">
    <citation type="submission" date="2018-04" db="EMBL/GenBank/DDBJ databases">
        <title>Whole genome sequencing of Hypsizygus marmoreus.</title>
        <authorList>
            <person name="Choi I.-G."/>
            <person name="Min B."/>
            <person name="Kim J.-G."/>
            <person name="Kim S."/>
            <person name="Oh Y.-L."/>
            <person name="Kong W.-S."/>
            <person name="Park H."/>
            <person name="Jeong J."/>
            <person name="Song E.-S."/>
        </authorList>
    </citation>
    <scope>NUCLEOTIDE SEQUENCE [LARGE SCALE GENOMIC DNA]</scope>
    <source>
        <strain evidence="2">51987-8</strain>
    </source>
</reference>
<feature type="region of interest" description="Disordered" evidence="1">
    <location>
        <begin position="342"/>
        <end position="533"/>
    </location>
</feature>
<comment type="caution">
    <text evidence="2">The sequence shown here is derived from an EMBL/GenBank/DDBJ whole genome shotgun (WGS) entry which is preliminary data.</text>
</comment>
<protein>
    <submittedName>
        <fullName evidence="2">Uncharacterized protein</fullName>
    </submittedName>
</protein>
<feature type="compositionally biased region" description="Pro residues" evidence="1">
    <location>
        <begin position="353"/>
        <end position="376"/>
    </location>
</feature>
<feature type="compositionally biased region" description="Low complexity" evidence="1">
    <location>
        <begin position="433"/>
        <end position="459"/>
    </location>
</feature>
<keyword evidence="3" id="KW-1185">Reference proteome</keyword>
<dbReference type="Proteomes" id="UP000076154">
    <property type="component" value="Unassembled WGS sequence"/>
</dbReference>
<dbReference type="InParanoid" id="A0A369JYH8"/>
<gene>
    <name evidence="2" type="ORF">Hypma_006940</name>
</gene>
<dbReference type="AlphaFoldDB" id="A0A369JYH8"/>
<evidence type="ECO:0000313" key="3">
    <source>
        <dbReference type="Proteomes" id="UP000076154"/>
    </source>
</evidence>
<name>A0A369JYH8_HYPMA</name>